<organism evidence="1 2">
    <name type="scientific">Candidatus Accumulibacter affinis</name>
    <dbReference type="NCBI Taxonomy" id="2954384"/>
    <lineage>
        <taxon>Bacteria</taxon>
        <taxon>Pseudomonadati</taxon>
        <taxon>Pseudomonadota</taxon>
        <taxon>Betaproteobacteria</taxon>
        <taxon>Candidatus Accumulibacter</taxon>
    </lineage>
</organism>
<comment type="caution">
    <text evidence="1">The sequence shown here is derived from an EMBL/GenBank/DDBJ whole genome shotgun (WGS) entry which is preliminary data.</text>
</comment>
<gene>
    <name evidence="1" type="ORF">IPK02_18225</name>
</gene>
<dbReference type="AlphaFoldDB" id="A0A935TDH7"/>
<sequence>MFVGNIEGVAYDSTTVFIKTELDESRDNAKGFATTEYKFGTSEEYQKLRGLAFPLKAQVTIELGTTGKRDTKRLIALRPIVGPGAAGPGPGNPLK</sequence>
<dbReference type="EMBL" id="JADJOT010000011">
    <property type="protein sequence ID" value="MBK7955719.1"/>
    <property type="molecule type" value="Genomic_DNA"/>
</dbReference>
<accession>A0A935TDH7</accession>
<evidence type="ECO:0000313" key="2">
    <source>
        <dbReference type="Proteomes" id="UP000706151"/>
    </source>
</evidence>
<proteinExistence type="predicted"/>
<protein>
    <submittedName>
        <fullName evidence="1">Uncharacterized protein</fullName>
    </submittedName>
</protein>
<dbReference type="Proteomes" id="UP000706151">
    <property type="component" value="Unassembled WGS sequence"/>
</dbReference>
<reference evidence="1 2" key="1">
    <citation type="submission" date="2020-10" db="EMBL/GenBank/DDBJ databases">
        <title>Connecting structure to function with the recovery of over 1000 high-quality activated sludge metagenome-assembled genomes encoding full-length rRNA genes using long-read sequencing.</title>
        <authorList>
            <person name="Singleton C.M."/>
            <person name="Petriglieri F."/>
            <person name="Kristensen J.M."/>
            <person name="Kirkegaard R.H."/>
            <person name="Michaelsen T.Y."/>
            <person name="Andersen M.H."/>
            <person name="Karst S.M."/>
            <person name="Dueholm M.S."/>
            <person name="Nielsen P.H."/>
            <person name="Albertsen M."/>
        </authorList>
    </citation>
    <scope>NUCLEOTIDE SEQUENCE [LARGE SCALE GENOMIC DNA]</scope>
    <source>
        <strain evidence="1">Fred_18-Q3-R57-64_BAT3C.720</strain>
    </source>
</reference>
<name>A0A935TDH7_9PROT</name>
<evidence type="ECO:0000313" key="1">
    <source>
        <dbReference type="EMBL" id="MBK7955719.1"/>
    </source>
</evidence>